<reference evidence="1 2" key="1">
    <citation type="submission" date="2020-04" db="EMBL/GenBank/DDBJ databases">
        <title>Genome sequence of Altibacter aquimarinus strain ALE3EI.</title>
        <authorList>
            <person name="Oh H.-M."/>
            <person name="Jang D."/>
        </authorList>
    </citation>
    <scope>NUCLEOTIDE SEQUENCE [LARGE SCALE GENOMIC DNA]</scope>
    <source>
        <strain evidence="1 2">ALE3EI</strain>
    </source>
</reference>
<sequence length="145" mass="16169">MKLPELPLNDALMIEGLIPHRWPMVLLDTILSFDSHNICTGYTIPKDSIFLKNGSFTEAGILEHMAQSAAAYMGYSAFALNENPYIGFIGAIKKATIIRLPKVSERIETEVEILYNAMGMLMIKCETCLQEEIIASSEMKTVLQP</sequence>
<organism evidence="1 2">
    <name type="scientific">Constantimarinum furrinae</name>
    <dbReference type="NCBI Taxonomy" id="2562285"/>
    <lineage>
        <taxon>Bacteria</taxon>
        <taxon>Pseudomonadati</taxon>
        <taxon>Bacteroidota</taxon>
        <taxon>Flavobacteriia</taxon>
        <taxon>Flavobacteriales</taxon>
        <taxon>Flavobacteriaceae</taxon>
        <taxon>Altibacter/Constantimarinum group</taxon>
        <taxon>Constantimarinum</taxon>
    </lineage>
</organism>
<dbReference type="Gene3D" id="3.10.129.10">
    <property type="entry name" value="Hotdog Thioesterase"/>
    <property type="match status" value="1"/>
</dbReference>
<proteinExistence type="predicted"/>
<dbReference type="InterPro" id="IPR029069">
    <property type="entry name" value="HotDog_dom_sf"/>
</dbReference>
<dbReference type="EMBL" id="CP052909">
    <property type="protein sequence ID" value="QNJ97782.1"/>
    <property type="molecule type" value="Genomic_DNA"/>
</dbReference>
<dbReference type="AlphaFoldDB" id="A0A7G8PTW6"/>
<dbReference type="KEGG" id="alti:ALE3EI_1217"/>
<dbReference type="InterPro" id="IPR016776">
    <property type="entry name" value="ApeP-like_dehydratase"/>
</dbReference>
<gene>
    <name evidence="1" type="ORF">ALE3EI_1217</name>
</gene>
<protein>
    <submittedName>
        <fullName evidence="1">Beta-hydroxyacyl-(Acyl-carrier-protein) dehydratase FabA/FabZ</fullName>
    </submittedName>
</protein>
<keyword evidence="2" id="KW-1185">Reference proteome</keyword>
<dbReference type="Proteomes" id="UP000515514">
    <property type="component" value="Chromosome"/>
</dbReference>
<dbReference type="Pfam" id="PF22817">
    <property type="entry name" value="ApeP-like"/>
    <property type="match status" value="1"/>
</dbReference>
<accession>A0A7G8PTW6</accession>
<evidence type="ECO:0000313" key="2">
    <source>
        <dbReference type="Proteomes" id="UP000515514"/>
    </source>
</evidence>
<dbReference type="SUPFAM" id="SSF54637">
    <property type="entry name" value="Thioesterase/thiol ester dehydrase-isomerase"/>
    <property type="match status" value="1"/>
</dbReference>
<dbReference type="RefSeq" id="WP_186991973.1">
    <property type="nucleotide sequence ID" value="NZ_CP052909.1"/>
</dbReference>
<name>A0A7G8PTW6_9FLAO</name>
<evidence type="ECO:0000313" key="1">
    <source>
        <dbReference type="EMBL" id="QNJ97782.1"/>
    </source>
</evidence>